<dbReference type="VEuPathDB" id="FungiDB:M_BR32_EuGene_00050091"/>
<organism evidence="1 2">
    <name type="scientific">Pyricularia oryzae</name>
    <name type="common">Rice blast fungus</name>
    <name type="synonym">Magnaporthe oryzae</name>
    <dbReference type="NCBI Taxonomy" id="318829"/>
    <lineage>
        <taxon>Eukaryota</taxon>
        <taxon>Fungi</taxon>
        <taxon>Dikarya</taxon>
        <taxon>Ascomycota</taxon>
        <taxon>Pezizomycotina</taxon>
        <taxon>Sordariomycetes</taxon>
        <taxon>Sordariomycetidae</taxon>
        <taxon>Magnaporthales</taxon>
        <taxon>Pyriculariaceae</taxon>
        <taxon>Pyricularia</taxon>
    </lineage>
</organism>
<gene>
    <name evidence="1" type="ORF">PoMZ_04464</name>
</gene>
<evidence type="ECO:0000313" key="1">
    <source>
        <dbReference type="EMBL" id="QBZ59503.1"/>
    </source>
</evidence>
<protein>
    <submittedName>
        <fullName evidence="1">Uncharacterized protein</fullName>
    </submittedName>
</protein>
<accession>A0A4P7NAB9</accession>
<sequence>MQKDRNALKSRVVRFNRVHMSDYAIVWGEKGLLSAGARFADITRMCACRDGIPENLVTVVSQ</sequence>
<reference evidence="1 2" key="1">
    <citation type="journal article" date="2019" name="Mol. Biol. Evol.">
        <title>Blast fungal genomes show frequent chromosomal changes, gene gains and losses, and effector gene turnover.</title>
        <authorList>
            <person name="Gomez Luciano L.B."/>
            <person name="Jason Tsai I."/>
            <person name="Chuma I."/>
            <person name="Tosa Y."/>
            <person name="Chen Y.H."/>
            <person name="Li J.Y."/>
            <person name="Li M.Y."/>
            <person name="Jade Lu M.Y."/>
            <person name="Nakayashiki H."/>
            <person name="Li W.H."/>
        </authorList>
    </citation>
    <scope>NUCLEOTIDE SEQUENCE [LARGE SCALE GENOMIC DNA]</scope>
    <source>
        <strain evidence="1">MZ5-1-6</strain>
    </source>
</reference>
<dbReference type="EMBL" id="CP034206">
    <property type="protein sequence ID" value="QBZ59503.1"/>
    <property type="molecule type" value="Genomic_DNA"/>
</dbReference>
<name>A0A4P7NAB9_PYROR</name>
<evidence type="ECO:0000313" key="2">
    <source>
        <dbReference type="Proteomes" id="UP000294847"/>
    </source>
</evidence>
<dbReference type="Proteomes" id="UP000294847">
    <property type="component" value="Chromosome 3"/>
</dbReference>
<proteinExistence type="predicted"/>
<dbReference type="AlphaFoldDB" id="A0A4P7NAB9"/>